<name>A0A5M6DF68_9BACT</name>
<dbReference type="Gene3D" id="3.40.50.2000">
    <property type="entry name" value="Glycogen Phosphorylase B"/>
    <property type="match status" value="2"/>
</dbReference>
<feature type="domain" description="Glycosyl transferase family 1" evidence="1">
    <location>
        <begin position="144"/>
        <end position="308"/>
    </location>
</feature>
<evidence type="ECO:0000313" key="2">
    <source>
        <dbReference type="EMBL" id="KAA5546128.1"/>
    </source>
</evidence>
<protein>
    <submittedName>
        <fullName evidence="2">Glycosyltransferase family 4 protein</fullName>
    </submittedName>
</protein>
<organism evidence="2 3">
    <name type="scientific">Roseiconus nitratireducens</name>
    <dbReference type="NCBI Taxonomy" id="2605748"/>
    <lineage>
        <taxon>Bacteria</taxon>
        <taxon>Pseudomonadati</taxon>
        <taxon>Planctomycetota</taxon>
        <taxon>Planctomycetia</taxon>
        <taxon>Pirellulales</taxon>
        <taxon>Pirellulaceae</taxon>
        <taxon>Roseiconus</taxon>
    </lineage>
</organism>
<evidence type="ECO:0000259" key="1">
    <source>
        <dbReference type="Pfam" id="PF00534"/>
    </source>
</evidence>
<keyword evidence="3" id="KW-1185">Reference proteome</keyword>
<proteinExistence type="predicted"/>
<dbReference type="Proteomes" id="UP000324479">
    <property type="component" value="Unassembled WGS sequence"/>
</dbReference>
<gene>
    <name evidence="2" type="ORF">FYK55_04320</name>
</gene>
<dbReference type="InterPro" id="IPR001296">
    <property type="entry name" value="Glyco_trans_1"/>
</dbReference>
<keyword evidence="2" id="KW-0808">Transferase</keyword>
<evidence type="ECO:0000313" key="3">
    <source>
        <dbReference type="Proteomes" id="UP000324479"/>
    </source>
</evidence>
<accession>A0A5M6DF68</accession>
<sequence>MLFDALIIPDSYEWITAEWAKHIQDGLKPFRTLVAPTSILRKHNRVRRILFERSRVLVNLDPWYAAAILHHRTPSNVVFSVLHHVNADDPNAPSVASADVPVAACEQALKLLKQLAPDDREVLLIENGVDVRRFVRHSKSSARQTLGISNDSFLVGYSGKYSSDYGGRKGLDILESVIRKLTSIDDRVRFVLCGKGWDHWLDTAGKDVRDGVINLGFLPSSHLPQFYSAMDVFVSTSRVEAGPATVLESLACGTPVVASKTGVVPKVVVDGRTGVCVQGDSADDFVIALVNLRDDPELRTQLASNARSMIENCWSWESKMTPFVDAIRQRLCESDQKVSRWTGPEMSQLMQRIGAIYERRISH</sequence>
<dbReference type="AlphaFoldDB" id="A0A5M6DF68"/>
<dbReference type="Pfam" id="PF00534">
    <property type="entry name" value="Glycos_transf_1"/>
    <property type="match status" value="1"/>
</dbReference>
<dbReference type="PANTHER" id="PTHR45947:SF3">
    <property type="entry name" value="SULFOQUINOVOSYL TRANSFERASE SQD2"/>
    <property type="match status" value="1"/>
</dbReference>
<dbReference type="InterPro" id="IPR050194">
    <property type="entry name" value="Glycosyltransferase_grp1"/>
</dbReference>
<reference evidence="2 3" key="1">
    <citation type="submission" date="2019-08" db="EMBL/GenBank/DDBJ databases">
        <authorList>
            <person name="Dhanesh K."/>
            <person name="Kumar G."/>
            <person name="Sasikala C."/>
            <person name="Venkata Ramana C."/>
        </authorList>
    </citation>
    <scope>NUCLEOTIDE SEQUENCE [LARGE SCALE GENOMIC DNA]</scope>
    <source>
        <strain evidence="2 3">JC645</strain>
    </source>
</reference>
<dbReference type="CDD" id="cd03801">
    <property type="entry name" value="GT4_PimA-like"/>
    <property type="match status" value="1"/>
</dbReference>
<comment type="caution">
    <text evidence="2">The sequence shown here is derived from an EMBL/GenBank/DDBJ whole genome shotgun (WGS) entry which is preliminary data.</text>
</comment>
<dbReference type="PANTHER" id="PTHR45947">
    <property type="entry name" value="SULFOQUINOVOSYL TRANSFERASE SQD2"/>
    <property type="match status" value="1"/>
</dbReference>
<dbReference type="EMBL" id="VWOX01000002">
    <property type="protein sequence ID" value="KAA5546128.1"/>
    <property type="molecule type" value="Genomic_DNA"/>
</dbReference>
<dbReference type="GO" id="GO:0016757">
    <property type="term" value="F:glycosyltransferase activity"/>
    <property type="evidence" value="ECO:0007669"/>
    <property type="project" value="InterPro"/>
</dbReference>
<dbReference type="SUPFAM" id="SSF53756">
    <property type="entry name" value="UDP-Glycosyltransferase/glycogen phosphorylase"/>
    <property type="match status" value="1"/>
</dbReference>